<proteinExistence type="predicted"/>
<sequence length="63" mass="6963">SSSGIPFMNINGHYITSPPERPNDWEMKTDELAFVKIDGRHTGQNLGTAVVKTIEQYGLKGKS</sequence>
<evidence type="ECO:0000313" key="3">
    <source>
        <dbReference type="Proteomes" id="UP001218188"/>
    </source>
</evidence>
<dbReference type="EMBL" id="JARJCM010000232">
    <property type="protein sequence ID" value="KAJ7021421.1"/>
    <property type="molecule type" value="Genomic_DNA"/>
</dbReference>
<keyword evidence="3" id="KW-1185">Reference proteome</keyword>
<name>A0AAD6S567_9AGAR</name>
<organism evidence="2 3">
    <name type="scientific">Mycena alexandri</name>
    <dbReference type="NCBI Taxonomy" id="1745969"/>
    <lineage>
        <taxon>Eukaryota</taxon>
        <taxon>Fungi</taxon>
        <taxon>Dikarya</taxon>
        <taxon>Basidiomycota</taxon>
        <taxon>Agaricomycotina</taxon>
        <taxon>Agaricomycetes</taxon>
        <taxon>Agaricomycetidae</taxon>
        <taxon>Agaricales</taxon>
        <taxon>Marasmiineae</taxon>
        <taxon>Mycenaceae</taxon>
        <taxon>Mycena</taxon>
    </lineage>
</organism>
<feature type="non-terminal residue" evidence="2">
    <location>
        <position position="1"/>
    </location>
</feature>
<protein>
    <submittedName>
        <fullName evidence="2">Uncharacterized protein</fullName>
    </submittedName>
</protein>
<accession>A0AAD6S567</accession>
<feature type="region of interest" description="Disordered" evidence="1">
    <location>
        <begin position="1"/>
        <end position="25"/>
    </location>
</feature>
<dbReference type="Proteomes" id="UP001218188">
    <property type="component" value="Unassembled WGS sequence"/>
</dbReference>
<reference evidence="2" key="1">
    <citation type="submission" date="2023-03" db="EMBL/GenBank/DDBJ databases">
        <title>Massive genome expansion in bonnet fungi (Mycena s.s.) driven by repeated elements and novel gene families across ecological guilds.</title>
        <authorList>
            <consortium name="Lawrence Berkeley National Laboratory"/>
            <person name="Harder C.B."/>
            <person name="Miyauchi S."/>
            <person name="Viragh M."/>
            <person name="Kuo A."/>
            <person name="Thoen E."/>
            <person name="Andreopoulos B."/>
            <person name="Lu D."/>
            <person name="Skrede I."/>
            <person name="Drula E."/>
            <person name="Henrissat B."/>
            <person name="Morin E."/>
            <person name="Kohler A."/>
            <person name="Barry K."/>
            <person name="LaButti K."/>
            <person name="Morin E."/>
            <person name="Salamov A."/>
            <person name="Lipzen A."/>
            <person name="Mereny Z."/>
            <person name="Hegedus B."/>
            <person name="Baldrian P."/>
            <person name="Stursova M."/>
            <person name="Weitz H."/>
            <person name="Taylor A."/>
            <person name="Grigoriev I.V."/>
            <person name="Nagy L.G."/>
            <person name="Martin F."/>
            <person name="Kauserud H."/>
        </authorList>
    </citation>
    <scope>NUCLEOTIDE SEQUENCE</scope>
    <source>
        <strain evidence="2">CBHHK200</strain>
    </source>
</reference>
<dbReference type="AlphaFoldDB" id="A0AAD6S567"/>
<gene>
    <name evidence="2" type="ORF">C8F04DRAFT_880720</name>
</gene>
<evidence type="ECO:0000256" key="1">
    <source>
        <dbReference type="SAM" id="MobiDB-lite"/>
    </source>
</evidence>
<feature type="non-terminal residue" evidence="2">
    <location>
        <position position="63"/>
    </location>
</feature>
<comment type="caution">
    <text evidence="2">The sequence shown here is derived from an EMBL/GenBank/DDBJ whole genome shotgun (WGS) entry which is preliminary data.</text>
</comment>
<evidence type="ECO:0000313" key="2">
    <source>
        <dbReference type="EMBL" id="KAJ7021421.1"/>
    </source>
</evidence>